<evidence type="ECO:0000256" key="6">
    <source>
        <dbReference type="SAM" id="Phobius"/>
    </source>
</evidence>
<evidence type="ECO:0000256" key="2">
    <source>
        <dbReference type="ARBA" id="ARBA00022692"/>
    </source>
</evidence>
<dbReference type="PANTHER" id="PTHR21016">
    <property type="entry name" value="BETA-AMYLOID BINDING PROTEIN-RELATED"/>
    <property type="match status" value="1"/>
</dbReference>
<feature type="domain" description="TM2" evidence="7">
    <location>
        <begin position="103"/>
        <end position="150"/>
    </location>
</feature>
<dbReference type="EMBL" id="BOMB01000024">
    <property type="protein sequence ID" value="GID13399.1"/>
    <property type="molecule type" value="Genomic_DNA"/>
</dbReference>
<sequence length="163" mass="17205">MASFENTGPDGSPVHENLPGRAPDGLPANLPSVPPAGTQDLAPQRDRPVDPVAPGDMTRDHQVPQSDAAAQQPAPQPVPPVQVVVSQNVSQQAVVAMGGVLRRSWVAALVLAILVGWLGVDSFYLGQTGKGVLKLFTFGLFGILWLIDTIMIATKSVRGVEWV</sequence>
<keyword evidence="9" id="KW-1185">Reference proteome</keyword>
<reference evidence="8" key="1">
    <citation type="submission" date="2021-01" db="EMBL/GenBank/DDBJ databases">
        <title>Whole genome shotgun sequence of Actinocatenispora rupis NBRC 107355.</title>
        <authorList>
            <person name="Komaki H."/>
            <person name="Tamura T."/>
        </authorList>
    </citation>
    <scope>NUCLEOTIDE SEQUENCE</scope>
    <source>
        <strain evidence="8">NBRC 107355</strain>
    </source>
</reference>
<organism evidence="8 9">
    <name type="scientific">Actinocatenispora rupis</name>
    <dbReference type="NCBI Taxonomy" id="519421"/>
    <lineage>
        <taxon>Bacteria</taxon>
        <taxon>Bacillati</taxon>
        <taxon>Actinomycetota</taxon>
        <taxon>Actinomycetes</taxon>
        <taxon>Micromonosporales</taxon>
        <taxon>Micromonosporaceae</taxon>
        <taxon>Actinocatenispora</taxon>
    </lineage>
</organism>
<protein>
    <recommendedName>
        <fullName evidence="7">TM2 domain-containing protein</fullName>
    </recommendedName>
</protein>
<dbReference type="InterPro" id="IPR050932">
    <property type="entry name" value="TM2D1-3-like"/>
</dbReference>
<feature type="region of interest" description="Disordered" evidence="5">
    <location>
        <begin position="1"/>
        <end position="79"/>
    </location>
</feature>
<evidence type="ECO:0000313" key="9">
    <source>
        <dbReference type="Proteomes" id="UP000612808"/>
    </source>
</evidence>
<evidence type="ECO:0000256" key="3">
    <source>
        <dbReference type="ARBA" id="ARBA00022989"/>
    </source>
</evidence>
<evidence type="ECO:0000256" key="5">
    <source>
        <dbReference type="SAM" id="MobiDB-lite"/>
    </source>
</evidence>
<keyword evidence="3 6" id="KW-1133">Transmembrane helix</keyword>
<dbReference type="PANTHER" id="PTHR21016:SF25">
    <property type="entry name" value="TM2 DOMAIN-CONTAINING PROTEIN DDB_G0277895-RELATED"/>
    <property type="match status" value="1"/>
</dbReference>
<dbReference type="AlphaFoldDB" id="A0A8J3NBI8"/>
<evidence type="ECO:0000256" key="1">
    <source>
        <dbReference type="ARBA" id="ARBA00004141"/>
    </source>
</evidence>
<dbReference type="InterPro" id="IPR007829">
    <property type="entry name" value="TM2"/>
</dbReference>
<dbReference type="Proteomes" id="UP000612808">
    <property type="component" value="Unassembled WGS sequence"/>
</dbReference>
<gene>
    <name evidence="8" type="ORF">Aru02nite_42880</name>
</gene>
<keyword evidence="4 6" id="KW-0472">Membrane</keyword>
<accession>A0A8J3NBI8</accession>
<dbReference type="GO" id="GO:0016020">
    <property type="term" value="C:membrane"/>
    <property type="evidence" value="ECO:0007669"/>
    <property type="project" value="UniProtKB-SubCell"/>
</dbReference>
<feature type="transmembrane region" description="Helical" evidence="6">
    <location>
        <begin position="105"/>
        <end position="125"/>
    </location>
</feature>
<name>A0A8J3NBI8_9ACTN</name>
<dbReference type="Pfam" id="PF05154">
    <property type="entry name" value="TM2"/>
    <property type="match status" value="1"/>
</dbReference>
<feature type="compositionally biased region" description="Low complexity" evidence="5">
    <location>
        <begin position="63"/>
        <end position="73"/>
    </location>
</feature>
<comment type="subcellular location">
    <subcellularLocation>
        <location evidence="1">Membrane</location>
        <topology evidence="1">Multi-pass membrane protein</topology>
    </subcellularLocation>
</comment>
<evidence type="ECO:0000259" key="7">
    <source>
        <dbReference type="Pfam" id="PF05154"/>
    </source>
</evidence>
<feature type="transmembrane region" description="Helical" evidence="6">
    <location>
        <begin position="131"/>
        <end position="153"/>
    </location>
</feature>
<comment type="caution">
    <text evidence="8">The sequence shown here is derived from an EMBL/GenBank/DDBJ whole genome shotgun (WGS) entry which is preliminary data.</text>
</comment>
<proteinExistence type="predicted"/>
<evidence type="ECO:0000313" key="8">
    <source>
        <dbReference type="EMBL" id="GID13399.1"/>
    </source>
</evidence>
<evidence type="ECO:0000256" key="4">
    <source>
        <dbReference type="ARBA" id="ARBA00023136"/>
    </source>
</evidence>
<keyword evidence="2 6" id="KW-0812">Transmembrane</keyword>